<dbReference type="EMBL" id="JARAKH010000009">
    <property type="protein sequence ID" value="KAK8401289.1"/>
    <property type="molecule type" value="Genomic_DNA"/>
</dbReference>
<evidence type="ECO:0000256" key="1">
    <source>
        <dbReference type="SAM" id="MobiDB-lite"/>
    </source>
</evidence>
<organism evidence="2 3">
    <name type="scientific">Scylla paramamosain</name>
    <name type="common">Mud crab</name>
    <dbReference type="NCBI Taxonomy" id="85552"/>
    <lineage>
        <taxon>Eukaryota</taxon>
        <taxon>Metazoa</taxon>
        <taxon>Ecdysozoa</taxon>
        <taxon>Arthropoda</taxon>
        <taxon>Crustacea</taxon>
        <taxon>Multicrustacea</taxon>
        <taxon>Malacostraca</taxon>
        <taxon>Eumalacostraca</taxon>
        <taxon>Eucarida</taxon>
        <taxon>Decapoda</taxon>
        <taxon>Pleocyemata</taxon>
        <taxon>Brachyura</taxon>
        <taxon>Eubrachyura</taxon>
        <taxon>Portunoidea</taxon>
        <taxon>Portunidae</taxon>
        <taxon>Portuninae</taxon>
        <taxon>Scylla</taxon>
    </lineage>
</organism>
<reference evidence="2 3" key="1">
    <citation type="submission" date="2023-03" db="EMBL/GenBank/DDBJ databases">
        <title>High-quality genome of Scylla paramamosain provides insights in environmental adaptation.</title>
        <authorList>
            <person name="Zhang L."/>
        </authorList>
    </citation>
    <scope>NUCLEOTIDE SEQUENCE [LARGE SCALE GENOMIC DNA]</scope>
    <source>
        <strain evidence="2">LZ_2023a</strain>
        <tissue evidence="2">Muscle</tissue>
    </source>
</reference>
<dbReference type="InterPro" id="IPR052293">
    <property type="entry name" value="SRRP"/>
</dbReference>
<feature type="compositionally biased region" description="Polar residues" evidence="1">
    <location>
        <begin position="354"/>
        <end position="381"/>
    </location>
</feature>
<proteinExistence type="predicted"/>
<evidence type="ECO:0000313" key="3">
    <source>
        <dbReference type="Proteomes" id="UP001487740"/>
    </source>
</evidence>
<feature type="region of interest" description="Disordered" evidence="1">
    <location>
        <begin position="1"/>
        <end position="381"/>
    </location>
</feature>
<feature type="compositionally biased region" description="Basic and acidic residues" evidence="1">
    <location>
        <begin position="1"/>
        <end position="236"/>
    </location>
</feature>
<keyword evidence="3" id="KW-1185">Reference proteome</keyword>
<comment type="caution">
    <text evidence="2">The sequence shown here is derived from an EMBL/GenBank/DDBJ whole genome shotgun (WGS) entry which is preliminary data.</text>
</comment>
<evidence type="ECO:0000313" key="2">
    <source>
        <dbReference type="EMBL" id="KAK8401289.1"/>
    </source>
</evidence>
<dbReference type="Proteomes" id="UP001487740">
    <property type="component" value="Unassembled WGS sequence"/>
</dbReference>
<dbReference type="PANTHER" id="PTHR12239:SF41">
    <property type="entry name" value="MEMBRANE ASSOCIATED PROTEIN, PUTATIVE-RELATED"/>
    <property type="match status" value="1"/>
</dbReference>
<sequence>MKEEEERKIKEEEERKRKMKEEEERKMKEEKKRKIKEEEERERKMKEEEERKMKEEKERKMKEEKERKMKEERERKIKEEEERKMKEEKERKMKEEKERKIKEEEERKIKEEEERKMKEEKERKMKEEEERKMKEEKERKMKEEKERKMKEEEERKMKEERKRKMKEEEERKMKEERERKMKEEEERKMKEEKKRKDERGKGKEDKRRRGKEDKRGGRKEDERGGGKKDERKREKTMYSSEEELASRRGHHSSDPETDLSTSDSGVPHYPASSKCRPMVIESEDEDSQDDAISGVYLRRKRRKRKMDGGSGSQISGDESEIQMMSESHDPDMIDALILPRSDSDSEDEMVVEENTSNCIGSSKENAPKSSESASQTQVTATTRSQECQMLRLSHLGPVALFDQPRFRKKPAPAPMPTAMQTPIPAGPEYVEKLFSSLHQRIERSSVDLTQNSHATQPQGTINSRAAGTASLSQTCLNQPVRGIDYQGQSPVLLPNMYGTLQPVPATEKPKPISRNNSSLCTPGHSWEAPHSALPGSSHVVSSTEQIQPNPTYNHPNPVAEKLHNTFGTSQVTPLQPQASHNQNPQYSYASVPNCSLQQMPWLPKIRPERVTHGKQQETLAIEDLEEALEEVLATRLCSKWWVMGLQQLCASINTKILPYFLRLVLKCIMCADPLEPQKHPNSLPPKLYRLFQVVCIMEQRLTPHHPRGLHNALLRAIQAIISKPDIKITLHSLASLTAWYIASASIDGQAKAGQEWRRARTFLVDLLFHHPGAIHLALLTAATTSYRIFCKFMQHRVMSGLEQVVVWLAHYGAWVGQPGVRSDLTKWLAQHLKVKKPPQSPAPLIKNLVTLLDPEKKRDLQWGAATSIVVLARWQGWAWTREHLLPPLLTAAGEISMAVSQQEESCNRDLELNEDFNIKISHLFDNLSQALPCGPEEKDYDDIVEKMKNAVTSIFCSSPSANCNILTT</sequence>
<gene>
    <name evidence="2" type="ORF">O3P69_002803</name>
</gene>
<dbReference type="AlphaFoldDB" id="A0AAW0UNT3"/>
<dbReference type="PANTHER" id="PTHR12239">
    <property type="entry name" value="PROTEIN CBG20215-RELATED"/>
    <property type="match status" value="1"/>
</dbReference>
<accession>A0AAW0UNT3</accession>
<name>A0AAW0UNT3_SCYPA</name>
<protein>
    <submittedName>
        <fullName evidence="2">Uncharacterized protein</fullName>
    </submittedName>
</protein>